<dbReference type="AlphaFoldDB" id="A0A1B7LCJ6"/>
<organism evidence="2 3">
    <name type="scientific">Desulfotomaculum copahuensis</name>
    <dbReference type="NCBI Taxonomy" id="1838280"/>
    <lineage>
        <taxon>Bacteria</taxon>
        <taxon>Bacillati</taxon>
        <taxon>Bacillota</taxon>
        <taxon>Clostridia</taxon>
        <taxon>Eubacteriales</taxon>
        <taxon>Desulfotomaculaceae</taxon>
        <taxon>Desulfotomaculum</taxon>
    </lineage>
</organism>
<keyword evidence="3" id="KW-1185">Reference proteome</keyword>
<reference evidence="2 3" key="1">
    <citation type="submission" date="2016-04" db="EMBL/GenBank/DDBJ databases">
        <authorList>
            <person name="Evans L.H."/>
            <person name="Alamgir A."/>
            <person name="Owens N."/>
            <person name="Weber N.D."/>
            <person name="Virtaneva K."/>
            <person name="Barbian K."/>
            <person name="Babar A."/>
            <person name="Rosenke K."/>
        </authorList>
    </citation>
    <scope>NUCLEOTIDE SEQUENCE [LARGE SCALE GENOMIC DNA]</scope>
    <source>
        <strain evidence="2 3">LMa1</strain>
    </source>
</reference>
<dbReference type="EMBL" id="LYVF01000178">
    <property type="protein sequence ID" value="OAT80380.1"/>
    <property type="molecule type" value="Genomic_DNA"/>
</dbReference>
<dbReference type="PANTHER" id="PTHR37166">
    <property type="entry name" value="PROTEIN FLAG"/>
    <property type="match status" value="1"/>
</dbReference>
<evidence type="ECO:0000313" key="2">
    <source>
        <dbReference type="EMBL" id="OAT80380.1"/>
    </source>
</evidence>
<proteinExistence type="predicted"/>
<gene>
    <name evidence="2" type="ORF">A6M21_13510</name>
</gene>
<dbReference type="Proteomes" id="UP000078532">
    <property type="component" value="Unassembled WGS sequence"/>
</dbReference>
<evidence type="ECO:0008006" key="4">
    <source>
        <dbReference type="Google" id="ProtNLM"/>
    </source>
</evidence>
<accession>A0A1B7LCJ6</accession>
<name>A0A1B7LCJ6_9FIRM</name>
<dbReference type="Gene3D" id="3.30.160.170">
    <property type="entry name" value="FlaG-like"/>
    <property type="match status" value="1"/>
</dbReference>
<feature type="region of interest" description="Disordered" evidence="1">
    <location>
        <begin position="1"/>
        <end position="23"/>
    </location>
</feature>
<sequence>MKLPEVAPLPIPQSEKISSDKGAPTMVPVAITQSAGQKNDANLLNKTELEQAAKKVNDTLSAFNIQERFVIGDKSGDVVVYLINTAKHEIICRIPPERVLNAARQLKEYIGMFLNEWI</sequence>
<dbReference type="PANTHER" id="PTHR37166:SF1">
    <property type="entry name" value="PROTEIN FLAG"/>
    <property type="match status" value="1"/>
</dbReference>
<dbReference type="Pfam" id="PF03646">
    <property type="entry name" value="FlaG"/>
    <property type="match status" value="1"/>
</dbReference>
<evidence type="ECO:0000256" key="1">
    <source>
        <dbReference type="SAM" id="MobiDB-lite"/>
    </source>
</evidence>
<dbReference type="SUPFAM" id="SSF160214">
    <property type="entry name" value="FlaG-like"/>
    <property type="match status" value="1"/>
</dbReference>
<evidence type="ECO:0000313" key="3">
    <source>
        <dbReference type="Proteomes" id="UP000078532"/>
    </source>
</evidence>
<dbReference type="STRING" id="1838280.A6M21_13510"/>
<comment type="caution">
    <text evidence="2">The sequence shown here is derived from an EMBL/GenBank/DDBJ whole genome shotgun (WGS) entry which is preliminary data.</text>
</comment>
<dbReference type="InterPro" id="IPR005186">
    <property type="entry name" value="FlaG"/>
</dbReference>
<dbReference type="InterPro" id="IPR035924">
    <property type="entry name" value="FlaG-like_sf"/>
</dbReference>
<protein>
    <recommendedName>
        <fullName evidence="4">Flagellar biosynthesis protein FlaG</fullName>
    </recommendedName>
</protein>